<comment type="caution">
    <text evidence="1">The sequence shown here is derived from an EMBL/GenBank/DDBJ whole genome shotgun (WGS) entry which is preliminary data.</text>
</comment>
<evidence type="ECO:0000313" key="1">
    <source>
        <dbReference type="EMBL" id="GME90771.1"/>
    </source>
</evidence>
<keyword evidence="2" id="KW-1185">Reference proteome</keyword>
<sequence length="201" mass="23833">MQKIVVDKGLLPFDSTSVETFNHIYNFCSRMGCIVEWHVGNVHQSLLDEFTSFMKFSTIPNIVFCVDFATFTSWPPENQDHYFAAYEKNLTSPDFKKFTETFFSQGIFTQNLFKRHKILHASIFQYDTFVVTEKNQKITVGDHIMRDFMPFDSISLFRNKCDEINMLNNRAISVPLPFPFQQNPHIQRFMQNPPMQHFRRY</sequence>
<reference evidence="1" key="1">
    <citation type="submission" date="2023-04" db="EMBL/GenBank/DDBJ databases">
        <title>Ambrosiozyma monospora NBRC 10751.</title>
        <authorList>
            <person name="Ichikawa N."/>
            <person name="Sato H."/>
            <person name="Tonouchi N."/>
        </authorList>
    </citation>
    <scope>NUCLEOTIDE SEQUENCE</scope>
    <source>
        <strain evidence="1">NBRC 10751</strain>
    </source>
</reference>
<name>A0ACB5TLS5_AMBMO</name>
<gene>
    <name evidence="1" type="ORF">Amon02_000877500</name>
</gene>
<organism evidence="1 2">
    <name type="scientific">Ambrosiozyma monospora</name>
    <name type="common">Yeast</name>
    <name type="synonym">Endomycopsis monosporus</name>
    <dbReference type="NCBI Taxonomy" id="43982"/>
    <lineage>
        <taxon>Eukaryota</taxon>
        <taxon>Fungi</taxon>
        <taxon>Dikarya</taxon>
        <taxon>Ascomycota</taxon>
        <taxon>Saccharomycotina</taxon>
        <taxon>Pichiomycetes</taxon>
        <taxon>Pichiales</taxon>
        <taxon>Pichiaceae</taxon>
        <taxon>Ambrosiozyma</taxon>
    </lineage>
</organism>
<proteinExistence type="predicted"/>
<accession>A0ACB5TLS5</accession>
<protein>
    <submittedName>
        <fullName evidence="1">Unnamed protein product</fullName>
    </submittedName>
</protein>
<evidence type="ECO:0000313" key="2">
    <source>
        <dbReference type="Proteomes" id="UP001165064"/>
    </source>
</evidence>
<dbReference type="Proteomes" id="UP001165064">
    <property type="component" value="Unassembled WGS sequence"/>
</dbReference>
<dbReference type="EMBL" id="BSXS01007910">
    <property type="protein sequence ID" value="GME90771.1"/>
    <property type="molecule type" value="Genomic_DNA"/>
</dbReference>